<proteinExistence type="predicted"/>
<evidence type="ECO:0000313" key="2">
    <source>
        <dbReference type="WBParaSite" id="Pan_g5640.t1"/>
    </source>
</evidence>
<reference evidence="2" key="2">
    <citation type="submission" date="2020-10" db="UniProtKB">
        <authorList>
            <consortium name="WormBaseParasite"/>
        </authorList>
    </citation>
    <scope>IDENTIFICATION</scope>
</reference>
<dbReference type="AlphaFoldDB" id="A0A7E4W2E7"/>
<dbReference type="WBParaSite" id="Pan_g5640.t1">
    <property type="protein sequence ID" value="Pan_g5640.t1"/>
    <property type="gene ID" value="Pan_g5640"/>
</dbReference>
<name>A0A7E4W2E7_PANRE</name>
<keyword evidence="1" id="KW-1185">Reference proteome</keyword>
<dbReference type="Proteomes" id="UP000492821">
    <property type="component" value="Unassembled WGS sequence"/>
</dbReference>
<evidence type="ECO:0000313" key="1">
    <source>
        <dbReference type="Proteomes" id="UP000492821"/>
    </source>
</evidence>
<protein>
    <submittedName>
        <fullName evidence="2">Secreted protein</fullName>
    </submittedName>
</protein>
<organism evidence="1 2">
    <name type="scientific">Panagrellus redivivus</name>
    <name type="common">Microworm</name>
    <dbReference type="NCBI Taxonomy" id="6233"/>
    <lineage>
        <taxon>Eukaryota</taxon>
        <taxon>Metazoa</taxon>
        <taxon>Ecdysozoa</taxon>
        <taxon>Nematoda</taxon>
        <taxon>Chromadorea</taxon>
        <taxon>Rhabditida</taxon>
        <taxon>Tylenchina</taxon>
        <taxon>Panagrolaimomorpha</taxon>
        <taxon>Panagrolaimoidea</taxon>
        <taxon>Panagrolaimidae</taxon>
        <taxon>Panagrellus</taxon>
    </lineage>
</organism>
<sequence length="159" mass="17651">MAFCIALFVDSSTPDTSFDVFDKFQQLILIPGNVILCRVSLQPAADRPFPSFPLHSFFFLCRYLGTTHGATHPMYSIQFWCCYKWASAAILLFNQVDFALPLAVCTCAAEKSAVNAGFFVPSVYVRFMGLDSIPTSTLPFRHSLRRCPQLPLIGPIGSV</sequence>
<reference evidence="1" key="1">
    <citation type="journal article" date="2013" name="Genetics">
        <title>The draft genome and transcriptome of Panagrellus redivivus are shaped by the harsh demands of a free-living lifestyle.</title>
        <authorList>
            <person name="Srinivasan J."/>
            <person name="Dillman A.R."/>
            <person name="Macchietto M.G."/>
            <person name="Heikkinen L."/>
            <person name="Lakso M."/>
            <person name="Fracchia K.M."/>
            <person name="Antoshechkin I."/>
            <person name="Mortazavi A."/>
            <person name="Wong G."/>
            <person name="Sternberg P.W."/>
        </authorList>
    </citation>
    <scope>NUCLEOTIDE SEQUENCE [LARGE SCALE GENOMIC DNA]</scope>
    <source>
        <strain evidence="1">MT8872</strain>
    </source>
</reference>
<accession>A0A7E4W2E7</accession>